<keyword evidence="2" id="KW-1185">Reference proteome</keyword>
<protein>
    <recommendedName>
        <fullName evidence="3">Tetratricopeptide repeat protein</fullName>
    </recommendedName>
</protein>
<evidence type="ECO:0000313" key="2">
    <source>
        <dbReference type="Proteomes" id="UP000625210"/>
    </source>
</evidence>
<comment type="caution">
    <text evidence="1">The sequence shown here is derived from an EMBL/GenBank/DDBJ whole genome shotgun (WGS) entry which is preliminary data.</text>
</comment>
<dbReference type="InterPro" id="IPR019734">
    <property type="entry name" value="TPR_rpt"/>
</dbReference>
<name>A0A8J2VEN7_9BACL</name>
<dbReference type="EMBL" id="BMHQ01000003">
    <property type="protein sequence ID" value="GGE10104.1"/>
    <property type="molecule type" value="Genomic_DNA"/>
</dbReference>
<evidence type="ECO:0000313" key="1">
    <source>
        <dbReference type="EMBL" id="GGE10104.1"/>
    </source>
</evidence>
<dbReference type="SMART" id="SM00028">
    <property type="entry name" value="TPR"/>
    <property type="match status" value="3"/>
</dbReference>
<dbReference type="Gene3D" id="1.25.40.10">
    <property type="entry name" value="Tetratricopeptide repeat domain"/>
    <property type="match status" value="1"/>
</dbReference>
<proteinExistence type="predicted"/>
<dbReference type="Proteomes" id="UP000625210">
    <property type="component" value="Unassembled WGS sequence"/>
</dbReference>
<dbReference type="InterPro" id="IPR011990">
    <property type="entry name" value="TPR-like_helical_dom_sf"/>
</dbReference>
<sequence length="531" mass="60974">MSRLRNNFQTKRAASVPRKISLTVSSLLDQVKQLLHANEIREAKHRLQKETDHLQKHPEFMVLLGEINDRLGLWEEAVHIFQQAAAQTNDPAKKANILCQMAEIAEKMGQSDDSQEWLLQGLDAYPHDETALQALARHAAASGAEDSEVRSKLQVFLPPSSVHHVNPLARTLIHIGAYREAANVLENESELTPEGKQLFAHCLIHGGRYEEALVLLHTLCREISDENAITPFHLDIALCAWTKQIAAAPLFDTIHTPNVFTWMDDWIIRQKSTPCPISERDLFLEHWIKRAVGYRMIKLADRFSQLGQELPLILTHQLYDDGFIHCAADRLHQLKDLRMIDEEGIHRLAEYFYDQGTFDRAAALWEDLSKQQPKWEKGRIGAALSYFHIANQVLSEIRSPIGKNSTSYWKKRIHIDHSIQLLNRTGWHTRWTFAQRRNAHWNPSKPFDSRKAEQFPSFAVSGRKKAPRQTSYLWRQGVSDLDRERSIRAFLNHVTTLANVHLTAVQHTSPCQEILIAARMGINQIRSLRCF</sequence>
<dbReference type="AlphaFoldDB" id="A0A8J2VEN7"/>
<reference evidence="1" key="1">
    <citation type="journal article" date="2014" name="Int. J. Syst. Evol. Microbiol.">
        <title>Complete genome sequence of Corynebacterium casei LMG S-19264T (=DSM 44701T), isolated from a smear-ripened cheese.</title>
        <authorList>
            <consortium name="US DOE Joint Genome Institute (JGI-PGF)"/>
            <person name="Walter F."/>
            <person name="Albersmeier A."/>
            <person name="Kalinowski J."/>
            <person name="Ruckert C."/>
        </authorList>
    </citation>
    <scope>NUCLEOTIDE SEQUENCE</scope>
    <source>
        <strain evidence="1">CGMCC 1.15179</strain>
    </source>
</reference>
<dbReference type="Pfam" id="PF13432">
    <property type="entry name" value="TPR_16"/>
    <property type="match status" value="1"/>
</dbReference>
<reference evidence="1" key="2">
    <citation type="submission" date="2020-09" db="EMBL/GenBank/DDBJ databases">
        <authorList>
            <person name="Sun Q."/>
            <person name="Zhou Y."/>
        </authorList>
    </citation>
    <scope>NUCLEOTIDE SEQUENCE</scope>
    <source>
        <strain evidence="1">CGMCC 1.15179</strain>
    </source>
</reference>
<dbReference type="RefSeq" id="WP_188646744.1">
    <property type="nucleotide sequence ID" value="NZ_BMHQ01000003.1"/>
</dbReference>
<dbReference type="SUPFAM" id="SSF48452">
    <property type="entry name" value="TPR-like"/>
    <property type="match status" value="1"/>
</dbReference>
<organism evidence="1 2">
    <name type="scientific">Marinithermofilum abyssi</name>
    <dbReference type="NCBI Taxonomy" id="1571185"/>
    <lineage>
        <taxon>Bacteria</taxon>
        <taxon>Bacillati</taxon>
        <taxon>Bacillota</taxon>
        <taxon>Bacilli</taxon>
        <taxon>Bacillales</taxon>
        <taxon>Thermoactinomycetaceae</taxon>
        <taxon>Marinithermofilum</taxon>
    </lineage>
</organism>
<evidence type="ECO:0008006" key="3">
    <source>
        <dbReference type="Google" id="ProtNLM"/>
    </source>
</evidence>
<gene>
    <name evidence="1" type="ORF">GCM10011571_09290</name>
</gene>
<accession>A0A8J2VEN7</accession>